<accession>A0A4Y9F1Z9</accession>
<dbReference type="InterPro" id="IPR029058">
    <property type="entry name" value="AB_hydrolase_fold"/>
</dbReference>
<dbReference type="SUPFAM" id="SSF53474">
    <property type="entry name" value="alpha/beta-Hydrolases"/>
    <property type="match status" value="1"/>
</dbReference>
<dbReference type="Proteomes" id="UP000297951">
    <property type="component" value="Unassembled WGS sequence"/>
</dbReference>
<dbReference type="Gene3D" id="3.40.50.1820">
    <property type="entry name" value="alpha/beta hydrolase"/>
    <property type="match status" value="1"/>
</dbReference>
<proteinExistence type="predicted"/>
<dbReference type="AlphaFoldDB" id="A0A4Y9F1Z9"/>
<dbReference type="RefSeq" id="WP_135013177.1">
    <property type="nucleotide sequence ID" value="NZ_JADGLK010000031.1"/>
</dbReference>
<comment type="caution">
    <text evidence="1">The sequence shown here is derived from an EMBL/GenBank/DDBJ whole genome shotgun (WGS) entry which is preliminary data.</text>
</comment>
<protein>
    <submittedName>
        <fullName evidence="1">Uncharacterized protein</fullName>
    </submittedName>
</protein>
<organism evidence="1 2">
    <name type="scientific">Rothia nasimurium</name>
    <dbReference type="NCBI Taxonomy" id="85336"/>
    <lineage>
        <taxon>Bacteria</taxon>
        <taxon>Bacillati</taxon>
        <taxon>Actinomycetota</taxon>
        <taxon>Actinomycetes</taxon>
        <taxon>Micrococcales</taxon>
        <taxon>Micrococcaceae</taxon>
        <taxon>Rothia</taxon>
    </lineage>
</organism>
<gene>
    <name evidence="1" type="ORF">E4U03_08810</name>
</gene>
<dbReference type="OrthoDB" id="5095936at2"/>
<evidence type="ECO:0000313" key="2">
    <source>
        <dbReference type="Proteomes" id="UP000297951"/>
    </source>
</evidence>
<sequence length="628" mass="66338">MVAAYVSGAPGAGSSGGRISVEFSELEPLAHQLAAVAGRYEEASRELGGLTARVVLLASLDLTGAGSRALASLGTNTLTLTTLVAGMRGLARGVQGAVENYRQAEDFANQVINQTNQAQTLGMAVVRGTQSAFGYRVDLFKLVVKRGAVQALTYAKDAFLLARTTPDGRKIMQDTTKGLNKLVQVTGSTGRLRATRDMTDVLSPSLRVDNLDPGKSIPQLEPNGAGQDLPLSARGIAEHFQRMEGIESRGDELFEAAHYQGAWDHVMVQTLYNPETGETQYLVTIPGTDGDGEREDFLQPWRGGTNTWAGTAGSATSGYGSDLTPDQYTALMIQVERALEQAGAAEGSGVILAGFSQGGLAAGALAANTSFGSRYRVKGLITQGSPVDEIKVPASVTHVDTRYRGDPVPYLQGDRPDYAPDVSTVMQHRPADASVHGAADYVKIAGANPGTERAIPELQGLMGGYSVVKTTITAGTTQKPDITRTEQEQMAIVGVGNAVHAGAQKIGLGNRLINSASINPSDLYQDADSALRTLDTEVIQKGDRWLDTQLRKVEIGGVQLYNPTITLPAVGEQPPAPVLDSSIRVYEPTAQQQVRNLTNLAGVGDLISDEAIDEGVRVFLPASSAPPE</sequence>
<name>A0A4Y9F1Z9_9MICC</name>
<evidence type="ECO:0000313" key="1">
    <source>
        <dbReference type="EMBL" id="TFU21515.1"/>
    </source>
</evidence>
<reference evidence="1 2" key="1">
    <citation type="submission" date="2019-03" db="EMBL/GenBank/DDBJ databases">
        <title>Diversity of the mouse oral microbiome.</title>
        <authorList>
            <person name="Joseph S."/>
            <person name="Aduse-Opoku J."/>
            <person name="Curtis M."/>
            <person name="Wade W."/>
            <person name="Hashim A."/>
        </authorList>
    </citation>
    <scope>NUCLEOTIDE SEQUENCE [LARGE SCALE GENOMIC DNA]</scope>
    <source>
        <strain evidence="2">irhom_31</strain>
    </source>
</reference>
<dbReference type="EMBL" id="SPQC01000031">
    <property type="protein sequence ID" value="TFU21515.1"/>
    <property type="molecule type" value="Genomic_DNA"/>
</dbReference>